<proteinExistence type="predicted"/>
<evidence type="ECO:0000256" key="3">
    <source>
        <dbReference type="ARBA" id="ARBA00023163"/>
    </source>
</evidence>
<dbReference type="NCBIfam" id="NF033788">
    <property type="entry name" value="HTH_metalloreg"/>
    <property type="match status" value="1"/>
</dbReference>
<dbReference type="GO" id="GO:0003700">
    <property type="term" value="F:DNA-binding transcription factor activity"/>
    <property type="evidence" value="ECO:0007669"/>
    <property type="project" value="InterPro"/>
</dbReference>
<dbReference type="Pfam" id="PF01022">
    <property type="entry name" value="HTH_5"/>
    <property type="match status" value="1"/>
</dbReference>
<dbReference type="SMART" id="SM00418">
    <property type="entry name" value="HTH_ARSR"/>
    <property type="match status" value="1"/>
</dbReference>
<dbReference type="InterPro" id="IPR011991">
    <property type="entry name" value="ArsR-like_HTH"/>
</dbReference>
<dbReference type="InterPro" id="IPR036388">
    <property type="entry name" value="WH-like_DNA-bd_sf"/>
</dbReference>
<dbReference type="PANTHER" id="PTHR33154">
    <property type="entry name" value="TRANSCRIPTIONAL REGULATOR, ARSR FAMILY"/>
    <property type="match status" value="1"/>
</dbReference>
<dbReference type="GO" id="GO:0003677">
    <property type="term" value="F:DNA binding"/>
    <property type="evidence" value="ECO:0007669"/>
    <property type="project" value="UniProtKB-KW"/>
</dbReference>
<dbReference type="Proteomes" id="UP000591272">
    <property type="component" value="Unassembled WGS sequence"/>
</dbReference>
<dbReference type="InterPro" id="IPR036390">
    <property type="entry name" value="WH_DNA-bd_sf"/>
</dbReference>
<dbReference type="AlphaFoldDB" id="A0A7Y9GA82"/>
<name>A0A7Y9GA82_9ACTN</name>
<dbReference type="PROSITE" id="PS50987">
    <property type="entry name" value="HTH_ARSR_2"/>
    <property type="match status" value="1"/>
</dbReference>
<organism evidence="5 6">
    <name type="scientific">Actinomadura citrea</name>
    <dbReference type="NCBI Taxonomy" id="46158"/>
    <lineage>
        <taxon>Bacteria</taxon>
        <taxon>Bacillati</taxon>
        <taxon>Actinomycetota</taxon>
        <taxon>Actinomycetes</taxon>
        <taxon>Streptosporangiales</taxon>
        <taxon>Thermomonosporaceae</taxon>
        <taxon>Actinomadura</taxon>
    </lineage>
</organism>
<reference evidence="5 6" key="1">
    <citation type="submission" date="2020-07" db="EMBL/GenBank/DDBJ databases">
        <title>Sequencing the genomes of 1000 actinobacteria strains.</title>
        <authorList>
            <person name="Klenk H.-P."/>
        </authorList>
    </citation>
    <scope>NUCLEOTIDE SEQUENCE [LARGE SCALE GENOMIC DNA]</scope>
    <source>
        <strain evidence="5 6">DSM 43461</strain>
    </source>
</reference>
<keyword evidence="6" id="KW-1185">Reference proteome</keyword>
<accession>A0A7Y9GA82</accession>
<sequence>MDVESGPLDRPTAAEYASWFRALADPTRIQIVSLLARRDRPLSVGEIVKAVEVGQSTVSAHLRVLAGVRFVLAERRGTASYYRVNDACVGCFPSAADVVMGRPVPALPAGAPEGRP</sequence>
<evidence type="ECO:0000313" key="6">
    <source>
        <dbReference type="Proteomes" id="UP000591272"/>
    </source>
</evidence>
<dbReference type="SUPFAM" id="SSF46785">
    <property type="entry name" value="Winged helix' DNA-binding domain"/>
    <property type="match status" value="1"/>
</dbReference>
<evidence type="ECO:0000313" key="5">
    <source>
        <dbReference type="EMBL" id="NYE12814.1"/>
    </source>
</evidence>
<comment type="caution">
    <text evidence="5">The sequence shown here is derived from an EMBL/GenBank/DDBJ whole genome shotgun (WGS) entry which is preliminary data.</text>
</comment>
<dbReference type="Gene3D" id="1.10.10.10">
    <property type="entry name" value="Winged helix-like DNA-binding domain superfamily/Winged helix DNA-binding domain"/>
    <property type="match status" value="1"/>
</dbReference>
<gene>
    <name evidence="5" type="ORF">BJ999_003110</name>
</gene>
<dbReference type="InterPro" id="IPR001845">
    <property type="entry name" value="HTH_ArsR_DNA-bd_dom"/>
</dbReference>
<evidence type="ECO:0000259" key="4">
    <source>
        <dbReference type="PROSITE" id="PS50987"/>
    </source>
</evidence>
<evidence type="ECO:0000256" key="2">
    <source>
        <dbReference type="ARBA" id="ARBA00023125"/>
    </source>
</evidence>
<dbReference type="PRINTS" id="PR00778">
    <property type="entry name" value="HTHARSR"/>
</dbReference>
<evidence type="ECO:0000256" key="1">
    <source>
        <dbReference type="ARBA" id="ARBA00023015"/>
    </source>
</evidence>
<keyword evidence="3" id="KW-0804">Transcription</keyword>
<keyword evidence="1" id="KW-0805">Transcription regulation</keyword>
<dbReference type="InterPro" id="IPR051081">
    <property type="entry name" value="HTH_MetalResp_TranReg"/>
</dbReference>
<dbReference type="PANTHER" id="PTHR33154:SF18">
    <property type="entry name" value="ARSENICAL RESISTANCE OPERON REPRESSOR"/>
    <property type="match status" value="1"/>
</dbReference>
<protein>
    <submittedName>
        <fullName evidence="5">DNA-binding transcriptional ArsR family regulator</fullName>
    </submittedName>
</protein>
<dbReference type="RefSeq" id="WP_179833969.1">
    <property type="nucleotide sequence ID" value="NZ_BMRD01000001.1"/>
</dbReference>
<keyword evidence="2 5" id="KW-0238">DNA-binding</keyword>
<feature type="domain" description="HTH arsR-type" evidence="4">
    <location>
        <begin position="8"/>
        <end position="104"/>
    </location>
</feature>
<dbReference type="EMBL" id="JACCBT010000001">
    <property type="protein sequence ID" value="NYE12814.1"/>
    <property type="molecule type" value="Genomic_DNA"/>
</dbReference>
<dbReference type="CDD" id="cd00090">
    <property type="entry name" value="HTH_ARSR"/>
    <property type="match status" value="1"/>
</dbReference>